<name>A0A370IFN4_9NOCA</name>
<protein>
    <recommendedName>
        <fullName evidence="4">Transmembrane protein</fullName>
    </recommendedName>
</protein>
<sequence length="194" mass="20535">MTNFSWWARLLWRAQPWDRNPLMRSSDRFEGIVRVAAVLIIMAAVPIAGAVGTAGYTASAEHIRQDNAGKTAIRATVVADPEKRTGSGTTRFDAAVSWDQARGAGRATVAVSSATKRGDGVTVWLGPDGRPVEPPVAPGVAVTNAIAMGLGLLAGVCLAAAGVVEAVQWGCRRRHSAEWAREWQLIARPIGQGN</sequence>
<accession>A0A370IFN4</accession>
<dbReference type="PANTHER" id="PTHR42305:SF1">
    <property type="entry name" value="MEMBRANE PROTEIN RV1733C-RELATED"/>
    <property type="match status" value="1"/>
</dbReference>
<feature type="transmembrane region" description="Helical" evidence="1">
    <location>
        <begin position="32"/>
        <end position="56"/>
    </location>
</feature>
<gene>
    <name evidence="2" type="ORF">DFR76_102675</name>
</gene>
<keyword evidence="1" id="KW-1133">Transmembrane helix</keyword>
<dbReference type="STRING" id="1210086.GCA_001613105_01251"/>
<keyword evidence="1" id="KW-0472">Membrane</keyword>
<evidence type="ECO:0008006" key="4">
    <source>
        <dbReference type="Google" id="ProtNLM"/>
    </source>
</evidence>
<proteinExistence type="predicted"/>
<evidence type="ECO:0000313" key="2">
    <source>
        <dbReference type="EMBL" id="RDI68274.1"/>
    </source>
</evidence>
<evidence type="ECO:0000256" key="1">
    <source>
        <dbReference type="SAM" id="Phobius"/>
    </source>
</evidence>
<dbReference type="RefSeq" id="WP_114755525.1">
    <property type="nucleotide sequence ID" value="NZ_QQBC01000002.1"/>
</dbReference>
<organism evidence="2 3">
    <name type="scientific">Nocardia pseudobrasiliensis</name>
    <dbReference type="NCBI Taxonomy" id="45979"/>
    <lineage>
        <taxon>Bacteria</taxon>
        <taxon>Bacillati</taxon>
        <taxon>Actinomycetota</taxon>
        <taxon>Actinomycetes</taxon>
        <taxon>Mycobacteriales</taxon>
        <taxon>Nocardiaceae</taxon>
        <taxon>Nocardia</taxon>
    </lineage>
</organism>
<dbReference type="Proteomes" id="UP000254869">
    <property type="component" value="Unassembled WGS sequence"/>
</dbReference>
<evidence type="ECO:0000313" key="3">
    <source>
        <dbReference type="Proteomes" id="UP000254869"/>
    </source>
</evidence>
<feature type="transmembrane region" description="Helical" evidence="1">
    <location>
        <begin position="141"/>
        <end position="164"/>
    </location>
</feature>
<comment type="caution">
    <text evidence="2">The sequence shown here is derived from an EMBL/GenBank/DDBJ whole genome shotgun (WGS) entry which is preliminary data.</text>
</comment>
<keyword evidence="3" id="KW-1185">Reference proteome</keyword>
<reference evidence="2 3" key="1">
    <citation type="submission" date="2018-07" db="EMBL/GenBank/DDBJ databases">
        <title>Genomic Encyclopedia of Type Strains, Phase IV (KMG-IV): sequencing the most valuable type-strain genomes for metagenomic binning, comparative biology and taxonomic classification.</title>
        <authorList>
            <person name="Goeker M."/>
        </authorList>
    </citation>
    <scope>NUCLEOTIDE SEQUENCE [LARGE SCALE GENOMIC DNA]</scope>
    <source>
        <strain evidence="2 3">DSM 44290</strain>
    </source>
</reference>
<dbReference type="InterPro" id="IPR039708">
    <property type="entry name" value="MT1774/Rv1733c-like"/>
</dbReference>
<dbReference type="AlphaFoldDB" id="A0A370IFN4"/>
<dbReference type="EMBL" id="QQBC01000002">
    <property type="protein sequence ID" value="RDI68274.1"/>
    <property type="molecule type" value="Genomic_DNA"/>
</dbReference>
<keyword evidence="1" id="KW-0812">Transmembrane</keyword>
<dbReference type="PANTHER" id="PTHR42305">
    <property type="entry name" value="MEMBRANE PROTEIN RV1733C-RELATED"/>
    <property type="match status" value="1"/>
</dbReference>